<evidence type="ECO:0000313" key="1">
    <source>
        <dbReference type="EMBL" id="KDR52575.1"/>
    </source>
</evidence>
<evidence type="ECO:0000313" key="2">
    <source>
        <dbReference type="Proteomes" id="UP000027442"/>
    </source>
</evidence>
<sequence>MPLTTSSLAIYNLIACLLQLRHLALTTSSLIPYSLLYKRARGKWLNAVFMYPTTHNDSFYWPKQ</sequence>
<dbReference type="HOGENOM" id="CLU_2864082_0_0_10"/>
<organism evidence="1 2">
    <name type="scientific">Hoylesella loescheii DSM 19665 = JCM 12249 = ATCC 15930</name>
    <dbReference type="NCBI Taxonomy" id="1122985"/>
    <lineage>
        <taxon>Bacteria</taxon>
        <taxon>Pseudomonadati</taxon>
        <taxon>Bacteroidota</taxon>
        <taxon>Bacteroidia</taxon>
        <taxon>Bacteroidales</taxon>
        <taxon>Prevotellaceae</taxon>
        <taxon>Hoylesella</taxon>
    </lineage>
</organism>
<gene>
    <name evidence="1" type="ORF">HMPREF1991_01336</name>
</gene>
<accession>A0A069QIF3</accession>
<dbReference type="Proteomes" id="UP000027442">
    <property type="component" value="Unassembled WGS sequence"/>
</dbReference>
<dbReference type="AlphaFoldDB" id="A0A069QIF3"/>
<name>A0A069QIF3_HOYLO</name>
<dbReference type="EMBL" id="JNGW01000052">
    <property type="protein sequence ID" value="KDR52575.1"/>
    <property type="molecule type" value="Genomic_DNA"/>
</dbReference>
<dbReference type="PATRIC" id="fig|1122985.7.peg.1389"/>
<proteinExistence type="predicted"/>
<keyword evidence="2" id="KW-1185">Reference proteome</keyword>
<protein>
    <submittedName>
        <fullName evidence="1">Uncharacterized protein</fullName>
    </submittedName>
</protein>
<reference evidence="1 2" key="1">
    <citation type="submission" date="2013-08" db="EMBL/GenBank/DDBJ databases">
        <authorList>
            <person name="Weinstock G."/>
            <person name="Sodergren E."/>
            <person name="Wylie T."/>
            <person name="Fulton L."/>
            <person name="Fulton R."/>
            <person name="Fronick C."/>
            <person name="O'Laughlin M."/>
            <person name="Godfrey J."/>
            <person name="Miner T."/>
            <person name="Herter B."/>
            <person name="Appelbaum E."/>
            <person name="Cordes M."/>
            <person name="Lek S."/>
            <person name="Wollam A."/>
            <person name="Pepin K.H."/>
            <person name="Palsikar V.B."/>
            <person name="Mitreva M."/>
            <person name="Wilson R.K."/>
        </authorList>
    </citation>
    <scope>NUCLEOTIDE SEQUENCE [LARGE SCALE GENOMIC DNA]</scope>
    <source>
        <strain evidence="1 2">ATCC 15930</strain>
    </source>
</reference>
<comment type="caution">
    <text evidence="1">The sequence shown here is derived from an EMBL/GenBank/DDBJ whole genome shotgun (WGS) entry which is preliminary data.</text>
</comment>